<proteinExistence type="predicted"/>
<evidence type="ECO:0000313" key="2">
    <source>
        <dbReference type="Proteomes" id="UP001250538"/>
    </source>
</evidence>
<gene>
    <name evidence="1" type="ORF">RQP50_25500</name>
</gene>
<dbReference type="Proteomes" id="UP001250538">
    <property type="component" value="Unassembled WGS sequence"/>
</dbReference>
<organism evidence="1 2">
    <name type="scientific">Paenibacillus suaedae</name>
    <dbReference type="NCBI Taxonomy" id="3077233"/>
    <lineage>
        <taxon>Bacteria</taxon>
        <taxon>Bacillati</taxon>
        <taxon>Bacillota</taxon>
        <taxon>Bacilli</taxon>
        <taxon>Bacillales</taxon>
        <taxon>Paenibacillaceae</taxon>
        <taxon>Paenibacillus</taxon>
    </lineage>
</organism>
<accession>A0AAJ2N726</accession>
<dbReference type="AlphaFoldDB" id="A0AAJ2N726"/>
<reference evidence="2" key="1">
    <citation type="submission" date="2023-09" db="EMBL/GenBank/DDBJ databases">
        <title>Paenibacillus sp. chi10 Genome sequencing and assembly.</title>
        <authorList>
            <person name="Kim I."/>
        </authorList>
    </citation>
    <scope>NUCLEOTIDE SEQUENCE [LARGE SCALE GENOMIC DNA]</scope>
    <source>
        <strain evidence="2">chi10</strain>
    </source>
</reference>
<evidence type="ECO:0000313" key="1">
    <source>
        <dbReference type="EMBL" id="MDT8979591.1"/>
    </source>
</evidence>
<comment type="caution">
    <text evidence="1">The sequence shown here is derived from an EMBL/GenBank/DDBJ whole genome shotgun (WGS) entry which is preliminary data.</text>
</comment>
<dbReference type="RefSeq" id="WP_315747118.1">
    <property type="nucleotide sequence ID" value="NZ_JAVYAA010000008.1"/>
</dbReference>
<sequence>MANHSHLRLRNSTAVAKDQNIPLDTFPSRQGCMPTSILSDEKIAY</sequence>
<protein>
    <submittedName>
        <fullName evidence="1">Uncharacterized protein</fullName>
    </submittedName>
</protein>
<dbReference type="EMBL" id="JAVYAA010000008">
    <property type="protein sequence ID" value="MDT8979591.1"/>
    <property type="molecule type" value="Genomic_DNA"/>
</dbReference>
<name>A0AAJ2N726_9BACL</name>
<keyword evidence="2" id="KW-1185">Reference proteome</keyword>